<keyword evidence="2" id="KW-0812">Transmembrane</keyword>
<evidence type="ECO:0000256" key="1">
    <source>
        <dbReference type="SAM" id="MobiDB-lite"/>
    </source>
</evidence>
<reference evidence="3 4" key="1">
    <citation type="submission" date="2024-05" db="EMBL/GenBank/DDBJ databases">
        <title>Haplotype-resolved chromosome-level genome assembly of Huyou (Citrus changshanensis).</title>
        <authorList>
            <person name="Miao C."/>
            <person name="Chen W."/>
            <person name="Wu Y."/>
            <person name="Wang L."/>
            <person name="Zhao S."/>
            <person name="Grierson D."/>
            <person name="Xu C."/>
            <person name="Chen K."/>
        </authorList>
    </citation>
    <scope>NUCLEOTIDE SEQUENCE [LARGE SCALE GENOMIC DNA]</scope>
    <source>
        <strain evidence="3">01-14</strain>
        <tissue evidence="3">Leaf</tissue>
    </source>
</reference>
<dbReference type="EMBL" id="JBCGBO010000007">
    <property type="protein sequence ID" value="KAK9187421.1"/>
    <property type="molecule type" value="Genomic_DNA"/>
</dbReference>
<evidence type="ECO:0000313" key="4">
    <source>
        <dbReference type="Proteomes" id="UP001428341"/>
    </source>
</evidence>
<dbReference type="AlphaFoldDB" id="A0AAP0LVG1"/>
<protein>
    <recommendedName>
        <fullName evidence="5">Glycine-rich protein</fullName>
    </recommendedName>
</protein>
<dbReference type="Proteomes" id="UP001428341">
    <property type="component" value="Unassembled WGS sequence"/>
</dbReference>
<keyword evidence="2" id="KW-1133">Transmembrane helix</keyword>
<keyword evidence="4" id="KW-1185">Reference proteome</keyword>
<organism evidence="3 4">
    <name type="scientific">Citrus x changshan-huyou</name>
    <dbReference type="NCBI Taxonomy" id="2935761"/>
    <lineage>
        <taxon>Eukaryota</taxon>
        <taxon>Viridiplantae</taxon>
        <taxon>Streptophyta</taxon>
        <taxon>Embryophyta</taxon>
        <taxon>Tracheophyta</taxon>
        <taxon>Spermatophyta</taxon>
        <taxon>Magnoliopsida</taxon>
        <taxon>eudicotyledons</taxon>
        <taxon>Gunneridae</taxon>
        <taxon>Pentapetalae</taxon>
        <taxon>rosids</taxon>
        <taxon>malvids</taxon>
        <taxon>Sapindales</taxon>
        <taxon>Rutaceae</taxon>
        <taxon>Aurantioideae</taxon>
        <taxon>Citrus</taxon>
    </lineage>
</organism>
<sequence>MKYTRSKMGNKKLGLLLMIFIMYFHIFATSSPIEKGLPSDYLGDQDMLQHEHGSRKANGEKYVRRSGVAHKGKIARGVGFGAHTAGSTASGEHRTNGVPGTPYAQGGAQINHHPNIRHGAGSCNRNCVGLLTFIMNAVASLVHLYIGWKN</sequence>
<proteinExistence type="predicted"/>
<evidence type="ECO:0000256" key="2">
    <source>
        <dbReference type="SAM" id="Phobius"/>
    </source>
</evidence>
<gene>
    <name evidence="3" type="ORF">WN944_018816</name>
</gene>
<evidence type="ECO:0000313" key="3">
    <source>
        <dbReference type="EMBL" id="KAK9187421.1"/>
    </source>
</evidence>
<feature type="transmembrane region" description="Helical" evidence="2">
    <location>
        <begin position="128"/>
        <end position="148"/>
    </location>
</feature>
<evidence type="ECO:0008006" key="5">
    <source>
        <dbReference type="Google" id="ProtNLM"/>
    </source>
</evidence>
<dbReference type="PANTHER" id="PTHR36245">
    <property type="entry name" value="GLYCINE-RICH PROTEIN DOT1-LIKE"/>
    <property type="match status" value="1"/>
</dbReference>
<dbReference type="PANTHER" id="PTHR36245:SF7">
    <property type="entry name" value="GLYCINE-RICH PROTEIN"/>
    <property type="match status" value="1"/>
</dbReference>
<feature type="region of interest" description="Disordered" evidence="1">
    <location>
        <begin position="85"/>
        <end position="111"/>
    </location>
</feature>
<name>A0AAP0LVG1_9ROSI</name>
<keyword evidence="2" id="KW-0472">Membrane</keyword>
<comment type="caution">
    <text evidence="3">The sequence shown here is derived from an EMBL/GenBank/DDBJ whole genome shotgun (WGS) entry which is preliminary data.</text>
</comment>
<accession>A0AAP0LVG1</accession>